<keyword evidence="9" id="KW-1003">Cell membrane</keyword>
<dbReference type="PRINTS" id="PR00245">
    <property type="entry name" value="OLFACTORYR"/>
</dbReference>
<dbReference type="InterPro" id="IPR000276">
    <property type="entry name" value="GPCR_Rhodpsn"/>
</dbReference>
<evidence type="ECO:0000256" key="8">
    <source>
        <dbReference type="RuleBase" id="RU000688"/>
    </source>
</evidence>
<dbReference type="GeneID" id="103603074"/>
<dbReference type="Gene3D" id="1.20.1070.10">
    <property type="entry name" value="Rhodopsin 7-helix transmembrane proteins"/>
    <property type="match status" value="1"/>
</dbReference>
<accession>A0ABM0RYT2</accession>
<evidence type="ECO:0000256" key="7">
    <source>
        <dbReference type="ARBA" id="ARBA00023224"/>
    </source>
</evidence>
<dbReference type="SUPFAM" id="SSF81321">
    <property type="entry name" value="Family A G protein-coupled receptor-like"/>
    <property type="match status" value="1"/>
</dbReference>
<comment type="subcellular location">
    <subcellularLocation>
        <location evidence="9">Cell membrane</location>
        <topology evidence="9">Multi-pass membrane protein</topology>
    </subcellularLocation>
    <subcellularLocation>
        <location evidence="1">Membrane</location>
        <topology evidence="1">Multi-pass membrane protein</topology>
    </subcellularLocation>
</comment>
<evidence type="ECO:0000256" key="1">
    <source>
        <dbReference type="ARBA" id="ARBA00004141"/>
    </source>
</evidence>
<comment type="similarity">
    <text evidence="8">Belongs to the G-protein coupled receptor 1 family.</text>
</comment>
<evidence type="ECO:0000313" key="11">
    <source>
        <dbReference type="Proteomes" id="UP000694923"/>
    </source>
</evidence>
<keyword evidence="4 8" id="KW-0297">G-protein coupled receptor</keyword>
<evidence type="ECO:0000313" key="12">
    <source>
        <dbReference type="RefSeq" id="XP_008585773.1"/>
    </source>
</evidence>
<evidence type="ECO:0000256" key="2">
    <source>
        <dbReference type="ARBA" id="ARBA00022692"/>
    </source>
</evidence>
<feature type="transmembrane region" description="Helical" evidence="9">
    <location>
        <begin position="195"/>
        <end position="218"/>
    </location>
</feature>
<keyword evidence="3 9" id="KW-1133">Transmembrane helix</keyword>
<dbReference type="PANTHER" id="PTHR48001">
    <property type="entry name" value="OLFACTORY RECEPTOR"/>
    <property type="match status" value="1"/>
</dbReference>
<proteinExistence type="inferred from homology"/>
<evidence type="ECO:0000256" key="9">
    <source>
        <dbReference type="RuleBase" id="RU363047"/>
    </source>
</evidence>
<dbReference type="InterPro" id="IPR000725">
    <property type="entry name" value="Olfact_rcpt"/>
</dbReference>
<keyword evidence="5 9" id="KW-0472">Membrane</keyword>
<keyword evidence="7 8" id="KW-0807">Transducer</keyword>
<name>A0ABM0RYT2_GALVR</name>
<evidence type="ECO:0000256" key="5">
    <source>
        <dbReference type="ARBA" id="ARBA00023136"/>
    </source>
</evidence>
<feature type="transmembrane region" description="Helical" evidence="9">
    <location>
        <begin position="134"/>
        <end position="154"/>
    </location>
</feature>
<dbReference type="PRINTS" id="PR00237">
    <property type="entry name" value="GPCRRHODOPSN"/>
</dbReference>
<dbReference type="PROSITE" id="PS50262">
    <property type="entry name" value="G_PROTEIN_RECEP_F1_2"/>
    <property type="match status" value="1"/>
</dbReference>
<dbReference type="Pfam" id="PF13853">
    <property type="entry name" value="7tm_4"/>
    <property type="match status" value="1"/>
</dbReference>
<dbReference type="CDD" id="cd15918">
    <property type="entry name" value="7tmA_OR1_7-like"/>
    <property type="match status" value="1"/>
</dbReference>
<keyword evidence="6 8" id="KW-0675">Receptor</keyword>
<feature type="domain" description="G-protein coupled receptors family 1 profile" evidence="10">
    <location>
        <begin position="43"/>
        <end position="292"/>
    </location>
</feature>
<keyword evidence="9" id="KW-0552">Olfaction</keyword>
<evidence type="ECO:0000256" key="3">
    <source>
        <dbReference type="ARBA" id="ARBA00022989"/>
    </source>
</evidence>
<sequence length="319" mass="34863">MAIEGANLTRVSEFLLLGLSEDPKRQQLLFTLFLSMYLVTGLGNLLIVLAIATDDRLHTPMYFFLANLAFVDICFTSTTVPKMLSNHVAGHKGIPYAGCLTQMFFFIWFAGVDSFLLTAMAYDRYAAICHPLHYATSVTPQLCGLLVVASWTAAFGNALTHTVLLTRVSFCTCNRIPHFFCDLSPLLQLACSDTFLNHVVVYTVGALPIIAPFVGILVSYTRIFAAVLRIPSAGGKWKAFSTCGSHLSVVSLFYGTLIGVYFSPMSSHTAQKDTAAAVMYTVVTPMLNPFIYSLRNSNMKGALGALLSRKPVIIGWPQS</sequence>
<feature type="transmembrane region" description="Helical" evidence="9">
    <location>
        <begin position="100"/>
        <end position="122"/>
    </location>
</feature>
<evidence type="ECO:0000259" key="10">
    <source>
        <dbReference type="PROSITE" id="PS50262"/>
    </source>
</evidence>
<organism evidence="11 12">
    <name type="scientific">Galeopterus variegatus</name>
    <name type="common">Malayan flying lemur</name>
    <name type="synonym">Cynocephalus variegatus</name>
    <dbReference type="NCBI Taxonomy" id="482537"/>
    <lineage>
        <taxon>Eukaryota</taxon>
        <taxon>Metazoa</taxon>
        <taxon>Chordata</taxon>
        <taxon>Craniata</taxon>
        <taxon>Vertebrata</taxon>
        <taxon>Euteleostomi</taxon>
        <taxon>Mammalia</taxon>
        <taxon>Eutheria</taxon>
        <taxon>Euarchontoglires</taxon>
        <taxon>Dermoptera</taxon>
        <taxon>Cynocephalidae</taxon>
        <taxon>Galeopterus</taxon>
    </lineage>
</organism>
<feature type="transmembrane region" description="Helical" evidence="9">
    <location>
        <begin position="61"/>
        <end position="80"/>
    </location>
</feature>
<reference evidence="12" key="1">
    <citation type="submission" date="2025-08" db="UniProtKB">
        <authorList>
            <consortium name="RefSeq"/>
        </authorList>
    </citation>
    <scope>IDENTIFICATION</scope>
</reference>
<feature type="transmembrane region" description="Helical" evidence="9">
    <location>
        <begin position="239"/>
        <end position="262"/>
    </location>
</feature>
<feature type="transmembrane region" description="Helical" evidence="9">
    <location>
        <begin position="274"/>
        <end position="294"/>
    </location>
</feature>
<protein>
    <recommendedName>
        <fullName evidence="9">Olfactory receptor</fullName>
    </recommendedName>
</protein>
<dbReference type="InterPro" id="IPR017452">
    <property type="entry name" value="GPCR_Rhodpsn_7TM"/>
</dbReference>
<feature type="transmembrane region" description="Helical" evidence="9">
    <location>
        <begin position="28"/>
        <end position="49"/>
    </location>
</feature>
<keyword evidence="9" id="KW-0716">Sensory transduction</keyword>
<dbReference type="PROSITE" id="PS00237">
    <property type="entry name" value="G_PROTEIN_RECEP_F1_1"/>
    <property type="match status" value="1"/>
</dbReference>
<dbReference type="RefSeq" id="XP_008585773.1">
    <property type="nucleotide sequence ID" value="XM_008587551.1"/>
</dbReference>
<keyword evidence="2 8" id="KW-0812">Transmembrane</keyword>
<evidence type="ECO:0000256" key="4">
    <source>
        <dbReference type="ARBA" id="ARBA00023040"/>
    </source>
</evidence>
<gene>
    <name evidence="12" type="primary">LOC103603074</name>
</gene>
<evidence type="ECO:0000256" key="6">
    <source>
        <dbReference type="ARBA" id="ARBA00023170"/>
    </source>
</evidence>
<keyword evidence="11" id="KW-1185">Reference proteome</keyword>
<dbReference type="Proteomes" id="UP000694923">
    <property type="component" value="Unplaced"/>
</dbReference>